<evidence type="ECO:0000313" key="1">
    <source>
        <dbReference type="EMBL" id="MFC3477654.1"/>
    </source>
</evidence>
<comment type="caution">
    <text evidence="1">The sequence shown here is derived from an EMBL/GenBank/DDBJ whole genome shotgun (WGS) entry which is preliminary data.</text>
</comment>
<dbReference type="AlphaFoldDB" id="A0ABD5NFE1"/>
<gene>
    <name evidence="1" type="ORF">ACFOKC_07945</name>
</gene>
<dbReference type="RefSeq" id="WP_232571221.1">
    <property type="nucleotide sequence ID" value="NZ_CP089466.1"/>
</dbReference>
<evidence type="ECO:0008006" key="3">
    <source>
        <dbReference type="Google" id="ProtNLM"/>
    </source>
</evidence>
<proteinExistence type="predicted"/>
<dbReference type="GeneID" id="69116413"/>
<protein>
    <recommendedName>
        <fullName evidence="3">C2H2-type domain-containing protein</fullName>
    </recommendedName>
</protein>
<dbReference type="Proteomes" id="UP001595660">
    <property type="component" value="Unassembled WGS sequence"/>
</dbReference>
<organism evidence="1 2">
    <name type="scientific">Halobacterium litoreum</name>
    <dbReference type="NCBI Taxonomy" id="2039234"/>
    <lineage>
        <taxon>Archaea</taxon>
        <taxon>Methanobacteriati</taxon>
        <taxon>Methanobacteriota</taxon>
        <taxon>Stenosarchaea group</taxon>
        <taxon>Halobacteria</taxon>
        <taxon>Halobacteriales</taxon>
        <taxon>Halobacteriaceae</taxon>
        <taxon>Halobacterium</taxon>
    </lineage>
</organism>
<sequence length="233" mass="25851">MTTKCPTCGEEYERIAQHYAFNEDHRPDLSDDQLDTVRFLLLDGATVETEGAHHSITHYSTDVEFLKAAAARLGDLVTSLRLEATAAEQAEHLAAKYPDMDVTAEQCADLYALRTMPHPRLDAYEGGEDVTELTPNVMTWFIEFHGGYHGSAILPSLHLDTRDTGVSGDHLRRLFHDYGIQTGRLAEGDGETFFVPSAREGVVSLPKKGIDQLRDVFGIDINPAEDQRNHVVA</sequence>
<name>A0ABD5NFE1_9EURY</name>
<evidence type="ECO:0000313" key="2">
    <source>
        <dbReference type="Proteomes" id="UP001595660"/>
    </source>
</evidence>
<keyword evidence="2" id="KW-1185">Reference proteome</keyword>
<accession>A0ABD5NFE1</accession>
<dbReference type="EMBL" id="JBHRWN010000002">
    <property type="protein sequence ID" value="MFC3477654.1"/>
    <property type="molecule type" value="Genomic_DNA"/>
</dbReference>
<reference evidence="1 2" key="1">
    <citation type="journal article" date="2019" name="Int. J. Syst. Evol. Microbiol.">
        <title>The Global Catalogue of Microorganisms (GCM) 10K type strain sequencing project: providing services to taxonomists for standard genome sequencing and annotation.</title>
        <authorList>
            <consortium name="The Broad Institute Genomics Platform"/>
            <consortium name="The Broad Institute Genome Sequencing Center for Infectious Disease"/>
            <person name="Wu L."/>
            <person name="Ma J."/>
        </authorList>
    </citation>
    <scope>NUCLEOTIDE SEQUENCE [LARGE SCALE GENOMIC DNA]</scope>
    <source>
        <strain evidence="1 2">CGMCC 1.12562</strain>
    </source>
</reference>